<protein>
    <submittedName>
        <fullName evidence="1">HicA protein</fullName>
    </submittedName>
</protein>
<dbReference type="RefSeq" id="WP_013032110.1">
    <property type="nucleotide sequence ID" value="NC_013960.1"/>
</dbReference>
<dbReference type="InterPro" id="IPR012933">
    <property type="entry name" value="HicA_mRNA_interferase"/>
</dbReference>
<name>D5BZ05_NITHN</name>
<dbReference type="STRING" id="472759.Nhal_1046"/>
<dbReference type="Pfam" id="PF07927">
    <property type="entry name" value="HicA_toxin"/>
    <property type="match status" value="1"/>
</dbReference>
<dbReference type="GO" id="GO:0003729">
    <property type="term" value="F:mRNA binding"/>
    <property type="evidence" value="ECO:0007669"/>
    <property type="project" value="InterPro"/>
</dbReference>
<keyword evidence="2" id="KW-1185">Reference proteome</keyword>
<dbReference type="KEGG" id="nhl:Nhal_1046"/>
<reference evidence="2" key="1">
    <citation type="submission" date="2010-04" db="EMBL/GenBank/DDBJ databases">
        <title>Complete genome sequence of Nitrosococcus halophilus Nc4, a salt-adapted, aerobic obligate ammonia-oxidizing sulfur purple bacterium.</title>
        <authorList>
            <consortium name="US DOE Joint Genome Institute"/>
            <person name="Campbell M.A."/>
            <person name="Malfatti S.A."/>
            <person name="Chain P.S.G."/>
            <person name="Heidelberg J.F."/>
            <person name="Ward B.B."/>
            <person name="Klotz M.G."/>
        </authorList>
    </citation>
    <scope>NUCLEOTIDE SEQUENCE [LARGE SCALE GENOMIC DNA]</scope>
    <source>
        <strain evidence="2">Nc4</strain>
    </source>
</reference>
<accession>D5BZ05</accession>
<evidence type="ECO:0000313" key="1">
    <source>
        <dbReference type="EMBL" id="ADE14218.1"/>
    </source>
</evidence>
<dbReference type="AlphaFoldDB" id="D5BZ05"/>
<dbReference type="HOGENOM" id="CLU_164851_0_0_6"/>
<proteinExistence type="predicted"/>
<dbReference type="Proteomes" id="UP000001844">
    <property type="component" value="Chromosome"/>
</dbReference>
<gene>
    <name evidence="1" type="ordered locus">Nhal_1046</name>
</gene>
<sequence length="91" mass="10272">MKLNKKQKRTLEAIFARPTPHLQIAWQDIEQLMLACDGRVLEGSGSAVRLLLGERRAYLHRPHPHKEAKAYQVKAVKHLLEAAGITPATVR</sequence>
<dbReference type="OrthoDB" id="73001at2"/>
<evidence type="ECO:0000313" key="2">
    <source>
        <dbReference type="Proteomes" id="UP000001844"/>
    </source>
</evidence>
<organism evidence="1 2">
    <name type="scientific">Nitrosococcus halophilus (strain Nc4)</name>
    <dbReference type="NCBI Taxonomy" id="472759"/>
    <lineage>
        <taxon>Bacteria</taxon>
        <taxon>Pseudomonadati</taxon>
        <taxon>Pseudomonadota</taxon>
        <taxon>Gammaproteobacteria</taxon>
        <taxon>Chromatiales</taxon>
        <taxon>Chromatiaceae</taxon>
        <taxon>Nitrosococcus</taxon>
    </lineage>
</organism>
<dbReference type="EMBL" id="CP001798">
    <property type="protein sequence ID" value="ADE14218.1"/>
    <property type="molecule type" value="Genomic_DNA"/>
</dbReference>